<name>A0A7W7SE72_9ACTN</name>
<dbReference type="EMBL" id="JACHJR010000001">
    <property type="protein sequence ID" value="MBB4948844.1"/>
    <property type="molecule type" value="Genomic_DNA"/>
</dbReference>
<protein>
    <recommendedName>
        <fullName evidence="3">Glycosyl hydrolase family 43</fullName>
    </recommendedName>
</protein>
<evidence type="ECO:0000313" key="2">
    <source>
        <dbReference type="Proteomes" id="UP000573327"/>
    </source>
</evidence>
<dbReference type="RefSeq" id="WP_184918759.1">
    <property type="nucleotide sequence ID" value="NZ_JACHJR010000001.1"/>
</dbReference>
<dbReference type="Proteomes" id="UP000573327">
    <property type="component" value="Unassembled WGS sequence"/>
</dbReference>
<comment type="caution">
    <text evidence="1">The sequence shown here is derived from an EMBL/GenBank/DDBJ whole genome shotgun (WGS) entry which is preliminary data.</text>
</comment>
<sequence length="372" mass="39573">MAFLAALSAVLPAPDARAVVPMPVTIKSIDLHDGMVLKDGSTYYLYGTEYGCGFRWLDARAPWCGFGVSTAPSPDGPWSPPRLLFPPDSTDPYSGLSWQQECVSAGCFNPRMVKRSGWGADDGVWVLWFNSPSDYNRNWANAYNVMGCNSPAGPCGPTAGAPYGSYRKPPLYSCYGNGDFGLAVDATSRSLVVACTMPDSTLSVEQIDHWGTGSAGRGAAHLAELDGVEAPGIWYEPATHSWFGTYSDPICGYCSGTATGYMTADGPLGPWSAPVSLAVAGAPERGRRDISATSCGGQPRTVSVVDGQAWQGIDLWTGEANETRAGLHFEPLTYQPPRGTAGDGGLWHPPFADFHCTDQRSAGQHGRRGDAR</sequence>
<evidence type="ECO:0000313" key="1">
    <source>
        <dbReference type="EMBL" id="MBB4948844.1"/>
    </source>
</evidence>
<organism evidence="1 2">
    <name type="scientific">Kitasatospora gansuensis</name>
    <dbReference type="NCBI Taxonomy" id="258050"/>
    <lineage>
        <taxon>Bacteria</taxon>
        <taxon>Bacillati</taxon>
        <taxon>Actinomycetota</taxon>
        <taxon>Actinomycetes</taxon>
        <taxon>Kitasatosporales</taxon>
        <taxon>Streptomycetaceae</taxon>
        <taxon>Kitasatospora</taxon>
    </lineage>
</organism>
<dbReference type="Gene3D" id="2.115.10.20">
    <property type="entry name" value="Glycosyl hydrolase domain, family 43"/>
    <property type="match status" value="1"/>
</dbReference>
<accession>A0A7W7SE72</accession>
<proteinExistence type="predicted"/>
<reference evidence="1 2" key="1">
    <citation type="submission" date="2020-08" db="EMBL/GenBank/DDBJ databases">
        <title>Sequencing the genomes of 1000 actinobacteria strains.</title>
        <authorList>
            <person name="Klenk H.-P."/>
        </authorList>
    </citation>
    <scope>NUCLEOTIDE SEQUENCE [LARGE SCALE GENOMIC DNA]</scope>
    <source>
        <strain evidence="1 2">DSM 44786</strain>
    </source>
</reference>
<gene>
    <name evidence="1" type="ORF">F4556_004379</name>
</gene>
<dbReference type="SUPFAM" id="SSF75005">
    <property type="entry name" value="Arabinanase/levansucrase/invertase"/>
    <property type="match status" value="1"/>
</dbReference>
<evidence type="ECO:0008006" key="3">
    <source>
        <dbReference type="Google" id="ProtNLM"/>
    </source>
</evidence>
<dbReference type="AlphaFoldDB" id="A0A7W7SE72"/>
<dbReference type="InterPro" id="IPR023296">
    <property type="entry name" value="Glyco_hydro_beta-prop_sf"/>
</dbReference>
<keyword evidence="2" id="KW-1185">Reference proteome</keyword>